<gene>
    <name evidence="2" type="ORF">A4X09_0g2937</name>
</gene>
<evidence type="ECO:0000256" key="1">
    <source>
        <dbReference type="SAM" id="MobiDB-lite"/>
    </source>
</evidence>
<dbReference type="EMBL" id="LWDG02000095">
    <property type="protein sequence ID" value="KAE8269420.1"/>
    <property type="molecule type" value="Genomic_DNA"/>
</dbReference>
<name>A0A8X7NBJ4_9BASI</name>
<sequence>MSLESDVLRARKHADGLLEVAATLNKMCDTVEAHPDMGHAIMAAIKQIMDKTNYSSATTSKTTDSVSGNSAVAQSKPIPNSFSAATRLGDFAGQMPSALRASGSSSMSSSNPMAAKRNGHGASALAGSSRPQSQKADKELYIHGNKIYVILDRGWVGRPITVAYRNFLEGAPGSRVAMAFKSSWTGAQVSSAVVNKIIEKGIFDFRAPEGLPESEREPTFEWARIENGSHKLVLNGRHDKFDAFELKADYTKREAYVVVAEGSQNDPSHAPKLFDVQKESETEDDSDIVMVAHTYESREPQCTFCKAKWPKDSIVSHEMRCCKNPTWATRPNKPVAYKGREPAVKIEEEQGAGTDSDDEEIQQFEDEYMFNFSPSPLPSLTRGRSPVASPVPSLLLVKEAQSQTSKRKRGAMEVEEGKEAMENEDNKEGKRQLRQRSPAKHATAGGKGKQKAAMHCYCGKIDNNKGAAEALKPEDGQRTSKVLTVIIVSSSNLQFHFQCVSLPVHPDEMEDRIWHCHNCKPLIK</sequence>
<comment type="caution">
    <text evidence="2">The sequence shown here is derived from an EMBL/GenBank/DDBJ whole genome shotgun (WGS) entry which is preliminary data.</text>
</comment>
<reference evidence="2" key="2">
    <citation type="journal article" date="2019" name="IMA Fungus">
        <title>Genome sequencing and comparison of five Tilletia species to identify candidate genes for the detection of regulated species infecting wheat.</title>
        <authorList>
            <person name="Nguyen H.D.T."/>
            <person name="Sultana T."/>
            <person name="Kesanakurti P."/>
            <person name="Hambleton S."/>
        </authorList>
    </citation>
    <scope>NUCLEOTIDE SEQUENCE</scope>
    <source>
        <strain evidence="2">DAOMC 236422</strain>
    </source>
</reference>
<keyword evidence="3" id="KW-1185">Reference proteome</keyword>
<accession>A0A8X7NBJ4</accession>
<proteinExistence type="predicted"/>
<feature type="compositionally biased region" description="Low complexity" evidence="1">
    <location>
        <begin position="97"/>
        <end position="115"/>
    </location>
</feature>
<feature type="compositionally biased region" description="Basic and acidic residues" evidence="1">
    <location>
        <begin position="410"/>
        <end position="431"/>
    </location>
</feature>
<evidence type="ECO:0000313" key="2">
    <source>
        <dbReference type="EMBL" id="KAE8269420.1"/>
    </source>
</evidence>
<protein>
    <submittedName>
        <fullName evidence="2">Uncharacterized protein</fullName>
    </submittedName>
</protein>
<evidence type="ECO:0000313" key="3">
    <source>
        <dbReference type="Proteomes" id="UP000078113"/>
    </source>
</evidence>
<feature type="region of interest" description="Disordered" evidence="1">
    <location>
        <begin position="399"/>
        <end position="448"/>
    </location>
</feature>
<organism evidence="2 3">
    <name type="scientific">Tilletia walkeri</name>
    <dbReference type="NCBI Taxonomy" id="117179"/>
    <lineage>
        <taxon>Eukaryota</taxon>
        <taxon>Fungi</taxon>
        <taxon>Dikarya</taxon>
        <taxon>Basidiomycota</taxon>
        <taxon>Ustilaginomycotina</taxon>
        <taxon>Exobasidiomycetes</taxon>
        <taxon>Tilletiales</taxon>
        <taxon>Tilletiaceae</taxon>
        <taxon>Tilletia</taxon>
    </lineage>
</organism>
<feature type="region of interest" description="Disordered" evidence="1">
    <location>
        <begin position="97"/>
        <end position="132"/>
    </location>
</feature>
<dbReference type="AlphaFoldDB" id="A0A8X7NBJ4"/>
<dbReference type="Proteomes" id="UP000078113">
    <property type="component" value="Unassembled WGS sequence"/>
</dbReference>
<reference evidence="2" key="1">
    <citation type="submission" date="2016-04" db="EMBL/GenBank/DDBJ databases">
        <authorList>
            <person name="Nguyen H.D."/>
            <person name="Samba Siva P."/>
            <person name="Cullis J."/>
            <person name="Levesque C.A."/>
            <person name="Hambleton S."/>
        </authorList>
    </citation>
    <scope>NUCLEOTIDE SEQUENCE</scope>
    <source>
        <strain evidence="2">DAOMC 236422</strain>
    </source>
</reference>